<sequence length="249" mass="28882">MKKILFLLLLVLGNLSFSDYIKEGTYNGTREKKIFLKSYKTENGIKYFLVALNGYVQGNIFETEEKSFKIKEGEIVEFLLDKHYEDFVDEENRTDYNCTLKVAFTENNGILLDTGNDCAGPVIMSSGNYYYSEKDSNVPKKYWGKWTYKTDSGFDICAYIDKNIFAHDSDNGNYLVGVREENGDLILDGLEIYEGAPIRREFKYKFLSNGNINIDVYEGSTDDRLYNSYNNLRKLKRKELSKCKTFLEN</sequence>
<dbReference type="AlphaFoldDB" id="A0AB39VB70"/>
<accession>A0AB39VB70</accession>
<dbReference type="EMBL" id="CP165646">
    <property type="protein sequence ID" value="XDU65066.1"/>
    <property type="molecule type" value="Genomic_DNA"/>
</dbReference>
<evidence type="ECO:0000313" key="1">
    <source>
        <dbReference type="EMBL" id="XDU65066.1"/>
    </source>
</evidence>
<reference evidence="1" key="1">
    <citation type="submission" date="2024-07" db="EMBL/GenBank/DDBJ databases">
        <authorList>
            <person name="Li X.-J."/>
            <person name="Wang X."/>
        </authorList>
    </citation>
    <scope>NUCLEOTIDE SEQUENCE</scope>
    <source>
        <strain evidence="1">HSP-342</strain>
    </source>
</reference>
<evidence type="ECO:0008006" key="2">
    <source>
        <dbReference type="Google" id="ProtNLM"/>
    </source>
</evidence>
<organism evidence="1">
    <name type="scientific">Leptotrichia mesophila</name>
    <dbReference type="NCBI Taxonomy" id="3239303"/>
    <lineage>
        <taxon>Bacteria</taxon>
        <taxon>Fusobacteriati</taxon>
        <taxon>Fusobacteriota</taxon>
        <taxon>Fusobacteriia</taxon>
        <taxon>Fusobacteriales</taxon>
        <taxon>Leptotrichiaceae</taxon>
        <taxon>Leptotrichia</taxon>
    </lineage>
</organism>
<protein>
    <recommendedName>
        <fullName evidence="2">MORN repeat protein</fullName>
    </recommendedName>
</protein>
<gene>
    <name evidence="1" type="ORF">AB8B23_02585</name>
</gene>
<dbReference type="RefSeq" id="WP_369713277.1">
    <property type="nucleotide sequence ID" value="NZ_CP165646.1"/>
</dbReference>
<proteinExistence type="predicted"/>
<dbReference type="KEGG" id="lmes:AB8B23_02585"/>
<name>A0AB39VB70_9FUSO</name>